<organism evidence="2 3">
    <name type="scientific">Leucobacter ruminantium</name>
    <dbReference type="NCBI Taxonomy" id="1289170"/>
    <lineage>
        <taxon>Bacteria</taxon>
        <taxon>Bacillati</taxon>
        <taxon>Actinomycetota</taxon>
        <taxon>Actinomycetes</taxon>
        <taxon>Micrococcales</taxon>
        <taxon>Microbacteriaceae</taxon>
        <taxon>Leucobacter</taxon>
    </lineage>
</organism>
<evidence type="ECO:0000313" key="3">
    <source>
        <dbReference type="Proteomes" id="UP000664398"/>
    </source>
</evidence>
<dbReference type="RefSeq" id="WP_208046471.1">
    <property type="nucleotide sequence ID" value="NZ_JAGDYL010000022.1"/>
</dbReference>
<keyword evidence="3" id="KW-1185">Reference proteome</keyword>
<name>A0A939RZM7_9MICO</name>
<dbReference type="NCBIfam" id="TIGR02611">
    <property type="entry name" value="TIGR02611 family protein"/>
    <property type="match status" value="1"/>
</dbReference>
<keyword evidence="1" id="KW-0812">Transmembrane</keyword>
<dbReference type="Proteomes" id="UP000664398">
    <property type="component" value="Unassembled WGS sequence"/>
</dbReference>
<keyword evidence="1" id="KW-0472">Membrane</keyword>
<dbReference type="EMBL" id="JAGDYL010000022">
    <property type="protein sequence ID" value="MBO1806001.1"/>
    <property type="molecule type" value="Genomic_DNA"/>
</dbReference>
<feature type="transmembrane region" description="Helical" evidence="1">
    <location>
        <begin position="39"/>
        <end position="60"/>
    </location>
</feature>
<gene>
    <name evidence="2" type="ORF">J4H91_11850</name>
</gene>
<dbReference type="Pfam" id="PF09656">
    <property type="entry name" value="PGPGW"/>
    <property type="match status" value="1"/>
</dbReference>
<reference evidence="2" key="1">
    <citation type="submission" date="2021-03" db="EMBL/GenBank/DDBJ databases">
        <title>Leucobacter chromiisoli sp. nov., isolated from chromium-containing soil of chemical plant.</title>
        <authorList>
            <person name="Xu Z."/>
        </authorList>
    </citation>
    <scope>NUCLEOTIDE SEQUENCE</scope>
    <source>
        <strain evidence="2">A2</strain>
    </source>
</reference>
<sequence>MRDPYADDAEKAGRFARAFHAFTQRWRAWLERRPWLRRLYKTLVTILGVLVILAGVVMLVLPGPGWLTIFAGLAILGTEFHWARRLLGWLRQKLARLWERWRLYRARREAAG</sequence>
<evidence type="ECO:0000313" key="2">
    <source>
        <dbReference type="EMBL" id="MBO1806001.1"/>
    </source>
</evidence>
<proteinExistence type="predicted"/>
<dbReference type="AlphaFoldDB" id="A0A939RZM7"/>
<dbReference type="InterPro" id="IPR019099">
    <property type="entry name" value="Uncharacterised_PGPGW_TM"/>
</dbReference>
<protein>
    <submittedName>
        <fullName evidence="2">TIGR02611 family protein</fullName>
    </submittedName>
</protein>
<dbReference type="InterPro" id="IPR013434">
    <property type="entry name" value="CHP02611"/>
</dbReference>
<comment type="caution">
    <text evidence="2">The sequence shown here is derived from an EMBL/GenBank/DDBJ whole genome shotgun (WGS) entry which is preliminary data.</text>
</comment>
<evidence type="ECO:0000256" key="1">
    <source>
        <dbReference type="SAM" id="Phobius"/>
    </source>
</evidence>
<accession>A0A939RZM7</accession>
<keyword evidence="1" id="KW-1133">Transmembrane helix</keyword>
<feature type="transmembrane region" description="Helical" evidence="1">
    <location>
        <begin position="66"/>
        <end position="83"/>
    </location>
</feature>